<dbReference type="Gene3D" id="3.10.450.50">
    <property type="match status" value="1"/>
</dbReference>
<dbReference type="InterPro" id="IPR052704">
    <property type="entry name" value="ECF_Sigma-70_Domain"/>
</dbReference>
<dbReference type="Proteomes" id="UP001458415">
    <property type="component" value="Unassembled WGS sequence"/>
</dbReference>
<dbReference type="InterPro" id="IPR032710">
    <property type="entry name" value="NTF2-like_dom_sf"/>
</dbReference>
<name>A0ABV1W2T8_9ACTN</name>
<reference evidence="1 2" key="1">
    <citation type="submission" date="2024-06" db="EMBL/GenBank/DDBJ databases">
        <title>The Natural Products Discovery Center: Release of the First 8490 Sequenced Strains for Exploring Actinobacteria Biosynthetic Diversity.</title>
        <authorList>
            <person name="Kalkreuter E."/>
            <person name="Kautsar S.A."/>
            <person name="Yang D."/>
            <person name="Bader C.D."/>
            <person name="Teijaro C.N."/>
            <person name="Fluegel L."/>
            <person name="Davis C.M."/>
            <person name="Simpson J.R."/>
            <person name="Lauterbach L."/>
            <person name="Steele A.D."/>
            <person name="Gui C."/>
            <person name="Meng S."/>
            <person name="Li G."/>
            <person name="Viehrig K."/>
            <person name="Ye F."/>
            <person name="Su P."/>
            <person name="Kiefer A.F."/>
            <person name="Nichols A."/>
            <person name="Cepeda A.J."/>
            <person name="Yan W."/>
            <person name="Fan B."/>
            <person name="Jiang Y."/>
            <person name="Adhikari A."/>
            <person name="Zheng C.-J."/>
            <person name="Schuster L."/>
            <person name="Cowan T.M."/>
            <person name="Smanski M.J."/>
            <person name="Chevrette M.G."/>
            <person name="De Carvalho L.P.S."/>
            <person name="Shen B."/>
        </authorList>
    </citation>
    <scope>NUCLEOTIDE SEQUENCE [LARGE SCALE GENOMIC DNA]</scope>
    <source>
        <strain evidence="1 2">NPDC000634</strain>
    </source>
</reference>
<dbReference type="SUPFAM" id="SSF54427">
    <property type="entry name" value="NTF2-like"/>
    <property type="match status" value="1"/>
</dbReference>
<comment type="caution">
    <text evidence="1">The sequence shown here is derived from an EMBL/GenBank/DDBJ whole genome shotgun (WGS) entry which is preliminary data.</text>
</comment>
<sequence>MREPLPPAGGTAFALGDLLALPLKEVIAIAGRTPRAGRKLASWVRRHIGERRRRETVSGVRTRVVAAFRTACHTGDLATVLSLLDRDVTLIGDGGGKGHAPLNPIHGADRTARFLLGGLWQQPGVETTLHSVNGGTGLVLRHDDRVCGVVSFTVRHEKITAVWLVLNPDKLRSWNRR</sequence>
<dbReference type="PANTHER" id="PTHR30173:SF43">
    <property type="entry name" value="ECF RNA POLYMERASE SIGMA FACTOR SIGI-RELATED"/>
    <property type="match status" value="1"/>
</dbReference>
<dbReference type="PANTHER" id="PTHR30173">
    <property type="entry name" value="SIGMA 19 FACTOR"/>
    <property type="match status" value="1"/>
</dbReference>
<keyword evidence="2" id="KW-1185">Reference proteome</keyword>
<organism evidence="1 2">
    <name type="scientific">Streptomyces carpinensis</name>
    <dbReference type="NCBI Taxonomy" id="66369"/>
    <lineage>
        <taxon>Bacteria</taxon>
        <taxon>Bacillati</taxon>
        <taxon>Actinomycetota</taxon>
        <taxon>Actinomycetes</taxon>
        <taxon>Kitasatosporales</taxon>
        <taxon>Streptomycetaceae</taxon>
        <taxon>Streptomyces</taxon>
    </lineage>
</organism>
<dbReference type="RefSeq" id="WP_086726638.1">
    <property type="nucleotide sequence ID" value="NZ_MUBM01000151.1"/>
</dbReference>
<evidence type="ECO:0000313" key="1">
    <source>
        <dbReference type="EMBL" id="MER6978514.1"/>
    </source>
</evidence>
<proteinExistence type="predicted"/>
<dbReference type="EMBL" id="JBEPCU010000243">
    <property type="protein sequence ID" value="MER6978514.1"/>
    <property type="molecule type" value="Genomic_DNA"/>
</dbReference>
<gene>
    <name evidence="1" type="ORF">ABT317_16235</name>
</gene>
<protein>
    <submittedName>
        <fullName evidence="1">Uncharacterized protein</fullName>
    </submittedName>
</protein>
<evidence type="ECO:0000313" key="2">
    <source>
        <dbReference type="Proteomes" id="UP001458415"/>
    </source>
</evidence>
<accession>A0ABV1W2T8</accession>